<accession>A0A0C9UWP6</accession>
<dbReference type="HOGENOM" id="CLU_085135_2_0_1"/>
<protein>
    <submittedName>
        <fullName evidence="1">Unplaced genomic scaffold SPHSTscaffold_134, whole genome shotgun sequence</fullName>
    </submittedName>
</protein>
<keyword evidence="2" id="KW-1185">Reference proteome</keyword>
<gene>
    <name evidence="1" type="ORF">M422DRAFT_182984</name>
</gene>
<reference evidence="1 2" key="1">
    <citation type="submission" date="2014-06" db="EMBL/GenBank/DDBJ databases">
        <title>Evolutionary Origins and Diversification of the Mycorrhizal Mutualists.</title>
        <authorList>
            <consortium name="DOE Joint Genome Institute"/>
            <consortium name="Mycorrhizal Genomics Consortium"/>
            <person name="Kohler A."/>
            <person name="Kuo A."/>
            <person name="Nagy L.G."/>
            <person name="Floudas D."/>
            <person name="Copeland A."/>
            <person name="Barry K.W."/>
            <person name="Cichocki N."/>
            <person name="Veneault-Fourrey C."/>
            <person name="LaButti K."/>
            <person name="Lindquist E.A."/>
            <person name="Lipzen A."/>
            <person name="Lundell T."/>
            <person name="Morin E."/>
            <person name="Murat C."/>
            <person name="Riley R."/>
            <person name="Ohm R."/>
            <person name="Sun H."/>
            <person name="Tunlid A."/>
            <person name="Henrissat B."/>
            <person name="Grigoriev I.V."/>
            <person name="Hibbett D.S."/>
            <person name="Martin F."/>
        </authorList>
    </citation>
    <scope>NUCLEOTIDE SEQUENCE [LARGE SCALE GENOMIC DNA]</scope>
    <source>
        <strain evidence="1 2">SS14</strain>
    </source>
</reference>
<name>A0A0C9UWP6_SPHS4</name>
<dbReference type="OrthoDB" id="6613063at2759"/>
<sequence>MDTWARVQRDGGGDLMRAAKASKPQRRQLRDNTFIKYDVLVDIHAHRRNCRPEFESRSLYGQLQYILVCPLPAHRKLTYPNEQPQAQTLLLAAVRQCNTTVDAKTSIPHYTDPLAALEVIDLGSIQAVVGRIWNRKRWAILDRSGELARAQYVVGGSEGDME</sequence>
<dbReference type="AlphaFoldDB" id="A0A0C9UWP6"/>
<organism evidence="1 2">
    <name type="scientific">Sphaerobolus stellatus (strain SS14)</name>
    <dbReference type="NCBI Taxonomy" id="990650"/>
    <lineage>
        <taxon>Eukaryota</taxon>
        <taxon>Fungi</taxon>
        <taxon>Dikarya</taxon>
        <taxon>Basidiomycota</taxon>
        <taxon>Agaricomycotina</taxon>
        <taxon>Agaricomycetes</taxon>
        <taxon>Phallomycetidae</taxon>
        <taxon>Geastrales</taxon>
        <taxon>Sphaerobolaceae</taxon>
        <taxon>Sphaerobolus</taxon>
    </lineage>
</organism>
<evidence type="ECO:0000313" key="1">
    <source>
        <dbReference type="EMBL" id="KIJ33702.1"/>
    </source>
</evidence>
<evidence type="ECO:0000313" key="2">
    <source>
        <dbReference type="Proteomes" id="UP000054279"/>
    </source>
</evidence>
<proteinExistence type="predicted"/>
<dbReference type="Proteomes" id="UP000054279">
    <property type="component" value="Unassembled WGS sequence"/>
</dbReference>
<dbReference type="EMBL" id="KN837209">
    <property type="protein sequence ID" value="KIJ33702.1"/>
    <property type="molecule type" value="Genomic_DNA"/>
</dbReference>